<evidence type="ECO:0000313" key="4">
    <source>
        <dbReference type="EMBL" id="KAB8290034.1"/>
    </source>
</evidence>
<name>A0A5N6JR84_MONLA</name>
<comment type="similarity">
    <text evidence="2">Belongs to the NAD(P)-dependent epimerase/dehydratase family. Dihydroflavonol-4-reductase subfamily.</text>
</comment>
<sequence>MSPAIPKDSMVLVTGINGYIGSHVADQLLKAGYRVRGTTRDASKVKNLVDQWEQQHGKNRVETIVVPNMADDGAFDEAVKGVSGIAHVASNMSFSPNPNEVIPECLAGVNGLLKSAASESSVKRFVITSSSMAVTRPKPNKEYYIDENTWNEDDIKAAHAPPPYEPSRAWAVYGASKAEVERAVWRFVKEKKPGFVANSVIPDTNMGLILDPTQRGSTGALVRKLYQGDNSGVLNLPPQHFVDVQDTARLHVSALINADVQNERLFAFAEPFNNNILLRTFRKLRPDAKIIDDFHDDSIRDLSKVANERAAELLRRDFGRPGFTSLEESLANNIQAV</sequence>
<evidence type="ECO:0000259" key="3">
    <source>
        <dbReference type="Pfam" id="PF01370"/>
    </source>
</evidence>
<dbReference type="AlphaFoldDB" id="A0A5N6JR84"/>
<keyword evidence="1" id="KW-0560">Oxidoreductase</keyword>
<evidence type="ECO:0000256" key="2">
    <source>
        <dbReference type="ARBA" id="ARBA00023445"/>
    </source>
</evidence>
<organism evidence="4 5">
    <name type="scientific">Monilinia laxa</name>
    <name type="common">Brown rot fungus</name>
    <name type="synonym">Sclerotinia laxa</name>
    <dbReference type="NCBI Taxonomy" id="61186"/>
    <lineage>
        <taxon>Eukaryota</taxon>
        <taxon>Fungi</taxon>
        <taxon>Dikarya</taxon>
        <taxon>Ascomycota</taxon>
        <taxon>Pezizomycotina</taxon>
        <taxon>Leotiomycetes</taxon>
        <taxon>Helotiales</taxon>
        <taxon>Sclerotiniaceae</taxon>
        <taxon>Monilinia</taxon>
    </lineage>
</organism>
<dbReference type="PANTHER" id="PTHR10366:SF562">
    <property type="entry name" value="ALDEHYDE REDUCTASE II (AFU_ORTHOLOGUE AFUA_1G11360)"/>
    <property type="match status" value="1"/>
</dbReference>
<dbReference type="Gene3D" id="3.40.50.720">
    <property type="entry name" value="NAD(P)-binding Rossmann-like Domain"/>
    <property type="match status" value="1"/>
</dbReference>
<evidence type="ECO:0000313" key="5">
    <source>
        <dbReference type="Proteomes" id="UP000326757"/>
    </source>
</evidence>
<dbReference type="PANTHER" id="PTHR10366">
    <property type="entry name" value="NAD DEPENDENT EPIMERASE/DEHYDRATASE"/>
    <property type="match status" value="1"/>
</dbReference>
<dbReference type="OrthoDB" id="2735536at2759"/>
<evidence type="ECO:0000256" key="1">
    <source>
        <dbReference type="ARBA" id="ARBA00023002"/>
    </source>
</evidence>
<feature type="domain" description="NAD-dependent epimerase/dehydratase" evidence="3">
    <location>
        <begin position="11"/>
        <end position="259"/>
    </location>
</feature>
<keyword evidence="5" id="KW-1185">Reference proteome</keyword>
<gene>
    <name evidence="4" type="ORF">EYC80_010360</name>
</gene>
<dbReference type="EMBL" id="VIGI01000019">
    <property type="protein sequence ID" value="KAB8290034.1"/>
    <property type="molecule type" value="Genomic_DNA"/>
</dbReference>
<protein>
    <recommendedName>
        <fullName evidence="3">NAD-dependent epimerase/dehydratase domain-containing protein</fullName>
    </recommendedName>
</protein>
<dbReference type="FunFam" id="3.40.50.720:FF:000426">
    <property type="entry name" value="Aldehyde reductase 2"/>
    <property type="match status" value="1"/>
</dbReference>
<dbReference type="InterPro" id="IPR001509">
    <property type="entry name" value="Epimerase_deHydtase"/>
</dbReference>
<accession>A0A5N6JR84</accession>
<dbReference type="GO" id="GO:0016616">
    <property type="term" value="F:oxidoreductase activity, acting on the CH-OH group of donors, NAD or NADP as acceptor"/>
    <property type="evidence" value="ECO:0007669"/>
    <property type="project" value="TreeGrafter"/>
</dbReference>
<dbReference type="SUPFAM" id="SSF51735">
    <property type="entry name" value="NAD(P)-binding Rossmann-fold domains"/>
    <property type="match status" value="1"/>
</dbReference>
<proteinExistence type="inferred from homology"/>
<dbReference type="Proteomes" id="UP000326757">
    <property type="component" value="Unassembled WGS sequence"/>
</dbReference>
<dbReference type="Pfam" id="PF01370">
    <property type="entry name" value="Epimerase"/>
    <property type="match status" value="1"/>
</dbReference>
<reference evidence="4 5" key="1">
    <citation type="submission" date="2019-06" db="EMBL/GenBank/DDBJ databases">
        <title>Genome Sequence of the Brown Rot Fungal Pathogen Monilinia laxa.</title>
        <authorList>
            <person name="De Miccolis Angelini R.M."/>
            <person name="Landi L."/>
            <person name="Abate D."/>
            <person name="Pollastro S."/>
            <person name="Romanazzi G."/>
            <person name="Faretra F."/>
        </authorList>
    </citation>
    <scope>NUCLEOTIDE SEQUENCE [LARGE SCALE GENOMIC DNA]</scope>
    <source>
        <strain evidence="4 5">Mlax316</strain>
    </source>
</reference>
<comment type="caution">
    <text evidence="4">The sequence shown here is derived from an EMBL/GenBank/DDBJ whole genome shotgun (WGS) entry which is preliminary data.</text>
</comment>
<dbReference type="InterPro" id="IPR050425">
    <property type="entry name" value="NAD(P)_dehydrat-like"/>
</dbReference>
<dbReference type="InterPro" id="IPR036291">
    <property type="entry name" value="NAD(P)-bd_dom_sf"/>
</dbReference>